<evidence type="ECO:0000313" key="2">
    <source>
        <dbReference type="Proteomes" id="UP000283458"/>
    </source>
</evidence>
<accession>A0A418VMY0</accession>
<proteinExistence type="predicted"/>
<evidence type="ECO:0000313" key="1">
    <source>
        <dbReference type="EMBL" id="RJF77531.1"/>
    </source>
</evidence>
<gene>
    <name evidence="1" type="ORF">D3877_27615</name>
</gene>
<organism evidence="1 2">
    <name type="scientific">Azospirillum cavernae</name>
    <dbReference type="NCBI Taxonomy" id="2320860"/>
    <lineage>
        <taxon>Bacteria</taxon>
        <taxon>Pseudomonadati</taxon>
        <taxon>Pseudomonadota</taxon>
        <taxon>Alphaproteobacteria</taxon>
        <taxon>Rhodospirillales</taxon>
        <taxon>Azospirillaceae</taxon>
        <taxon>Azospirillum</taxon>
    </lineage>
</organism>
<dbReference type="EMBL" id="QYUL01000005">
    <property type="protein sequence ID" value="RJF77531.1"/>
    <property type="molecule type" value="Genomic_DNA"/>
</dbReference>
<reference evidence="1 2" key="1">
    <citation type="submission" date="2018-09" db="EMBL/GenBank/DDBJ databases">
        <authorList>
            <person name="Zhu H."/>
        </authorList>
    </citation>
    <scope>NUCLEOTIDE SEQUENCE [LARGE SCALE GENOMIC DNA]</scope>
    <source>
        <strain evidence="1 2">K2W22B-5</strain>
    </source>
</reference>
<keyword evidence="2" id="KW-1185">Reference proteome</keyword>
<comment type="caution">
    <text evidence="1">The sequence shown here is derived from an EMBL/GenBank/DDBJ whole genome shotgun (WGS) entry which is preliminary data.</text>
</comment>
<name>A0A418VMY0_9PROT</name>
<sequence>MSTGYTGWELPDDERARLLAQFPQQYEILIAHHVTLDVGVPFGHPLPYPVAAEVIATVDDESGLQALIVALNGSTDRPDGSTFHITWSLAPGRHPVESNTVIREFGWRPVEPMAIHLIPRFFT</sequence>
<protein>
    <submittedName>
        <fullName evidence="1">Uncharacterized protein</fullName>
    </submittedName>
</protein>
<dbReference type="RefSeq" id="WP_119833976.1">
    <property type="nucleotide sequence ID" value="NZ_QYUL01000005.1"/>
</dbReference>
<dbReference type="AlphaFoldDB" id="A0A418VMY0"/>
<dbReference type="Proteomes" id="UP000283458">
    <property type="component" value="Unassembled WGS sequence"/>
</dbReference>
<dbReference type="OrthoDB" id="7510933at2"/>